<reference evidence="2" key="1">
    <citation type="submission" date="2018-12" db="EMBL/GenBank/DDBJ databases">
        <title>Complete genome sequence of Paenibacillus sp. MBLB1234.</title>
        <authorList>
            <person name="Nam Y.-D."/>
            <person name="Kang J."/>
            <person name="Chung W.-H."/>
            <person name="Park Y.S."/>
        </authorList>
    </citation>
    <scope>NUCLEOTIDE SEQUENCE [LARGE SCALE GENOMIC DNA]</scope>
    <source>
        <strain evidence="2">MBLB1234</strain>
    </source>
</reference>
<evidence type="ECO:0000313" key="2">
    <source>
        <dbReference type="Proteomes" id="UP000270678"/>
    </source>
</evidence>
<name>A0A3Q9I7B3_9BACL</name>
<sequence length="62" mass="7302">MNKKILQTDADLQNSIYFQWEVEVWIGREFEMICMISGYDENVIKVVGGGFYLRENVLLKIN</sequence>
<dbReference type="EMBL" id="CP034346">
    <property type="protein sequence ID" value="AZS14328.1"/>
    <property type="molecule type" value="Genomic_DNA"/>
</dbReference>
<evidence type="ECO:0000313" key="1">
    <source>
        <dbReference type="EMBL" id="AZS14328.1"/>
    </source>
</evidence>
<protein>
    <submittedName>
        <fullName evidence="1">Uncharacterized protein</fullName>
    </submittedName>
</protein>
<gene>
    <name evidence="1" type="ORF">EI981_07560</name>
</gene>
<dbReference type="RefSeq" id="WP_126996894.1">
    <property type="nucleotide sequence ID" value="NZ_CP034346.1"/>
</dbReference>
<accession>A0A3Q9I7B3</accession>
<keyword evidence="2" id="KW-1185">Reference proteome</keyword>
<dbReference type="OrthoDB" id="2657281at2"/>
<proteinExistence type="predicted"/>
<dbReference type="KEGG" id="plut:EI981_07560"/>
<organism evidence="1 2">
    <name type="scientific">Paenibacillus lutimineralis</name>
    <dbReference type="NCBI Taxonomy" id="2707005"/>
    <lineage>
        <taxon>Bacteria</taxon>
        <taxon>Bacillati</taxon>
        <taxon>Bacillota</taxon>
        <taxon>Bacilli</taxon>
        <taxon>Bacillales</taxon>
        <taxon>Paenibacillaceae</taxon>
        <taxon>Paenibacillus</taxon>
    </lineage>
</organism>
<dbReference type="AlphaFoldDB" id="A0A3Q9I7B3"/>
<dbReference type="Proteomes" id="UP000270678">
    <property type="component" value="Chromosome"/>
</dbReference>